<reference evidence="1 2" key="1">
    <citation type="journal article" date="2018" name="Mol. Plant">
        <title>The genome of Artemisia annua provides insight into the evolution of Asteraceae family and artemisinin biosynthesis.</title>
        <authorList>
            <person name="Shen Q."/>
            <person name="Zhang L."/>
            <person name="Liao Z."/>
            <person name="Wang S."/>
            <person name="Yan T."/>
            <person name="Shi P."/>
            <person name="Liu M."/>
            <person name="Fu X."/>
            <person name="Pan Q."/>
            <person name="Wang Y."/>
            <person name="Lv Z."/>
            <person name="Lu X."/>
            <person name="Zhang F."/>
            <person name="Jiang W."/>
            <person name="Ma Y."/>
            <person name="Chen M."/>
            <person name="Hao X."/>
            <person name="Li L."/>
            <person name="Tang Y."/>
            <person name="Lv G."/>
            <person name="Zhou Y."/>
            <person name="Sun X."/>
            <person name="Brodelius P.E."/>
            <person name="Rose J.K.C."/>
            <person name="Tang K."/>
        </authorList>
    </citation>
    <scope>NUCLEOTIDE SEQUENCE [LARGE SCALE GENOMIC DNA]</scope>
    <source>
        <strain evidence="2">cv. Huhao1</strain>
        <tissue evidence="1">Leaf</tissue>
    </source>
</reference>
<dbReference type="Proteomes" id="UP000245207">
    <property type="component" value="Unassembled WGS sequence"/>
</dbReference>
<name>A0A2U1LME3_ARTAN</name>
<proteinExistence type="predicted"/>
<evidence type="ECO:0000313" key="2">
    <source>
        <dbReference type="Proteomes" id="UP000245207"/>
    </source>
</evidence>
<evidence type="ECO:0000313" key="1">
    <source>
        <dbReference type="EMBL" id="PWA50168.1"/>
    </source>
</evidence>
<dbReference type="AlphaFoldDB" id="A0A2U1LME3"/>
<protein>
    <submittedName>
        <fullName evidence="1">Uncharacterized protein</fullName>
    </submittedName>
</protein>
<keyword evidence="2" id="KW-1185">Reference proteome</keyword>
<gene>
    <name evidence="1" type="ORF">CTI12_AA475670</name>
</gene>
<sequence length="83" mass="9357">MHTNSFLVRPSSCGEPKEWFELKTIVVSVKSVHPSYIQTPWIIRSSFSMRMSYADASGNDSNVVKHGVDIAQLSVWHLAHPET</sequence>
<comment type="caution">
    <text evidence="1">The sequence shown here is derived from an EMBL/GenBank/DDBJ whole genome shotgun (WGS) entry which is preliminary data.</text>
</comment>
<accession>A0A2U1LME3</accession>
<organism evidence="1 2">
    <name type="scientific">Artemisia annua</name>
    <name type="common">Sweet wormwood</name>
    <dbReference type="NCBI Taxonomy" id="35608"/>
    <lineage>
        <taxon>Eukaryota</taxon>
        <taxon>Viridiplantae</taxon>
        <taxon>Streptophyta</taxon>
        <taxon>Embryophyta</taxon>
        <taxon>Tracheophyta</taxon>
        <taxon>Spermatophyta</taxon>
        <taxon>Magnoliopsida</taxon>
        <taxon>eudicotyledons</taxon>
        <taxon>Gunneridae</taxon>
        <taxon>Pentapetalae</taxon>
        <taxon>asterids</taxon>
        <taxon>campanulids</taxon>
        <taxon>Asterales</taxon>
        <taxon>Asteraceae</taxon>
        <taxon>Asteroideae</taxon>
        <taxon>Anthemideae</taxon>
        <taxon>Artemisiinae</taxon>
        <taxon>Artemisia</taxon>
    </lineage>
</organism>
<dbReference type="EMBL" id="PKPP01008644">
    <property type="protein sequence ID" value="PWA50168.1"/>
    <property type="molecule type" value="Genomic_DNA"/>
</dbReference>